<feature type="domain" description="Methyltransferase FkbM" evidence="2">
    <location>
        <begin position="90"/>
        <end position="265"/>
    </location>
</feature>
<evidence type="ECO:0000259" key="2">
    <source>
        <dbReference type="Pfam" id="PF05050"/>
    </source>
</evidence>
<dbReference type="InterPro" id="IPR052514">
    <property type="entry name" value="SAM-dependent_MTase"/>
</dbReference>
<reference evidence="3 4" key="1">
    <citation type="submission" date="2024-10" db="EMBL/GenBank/DDBJ databases">
        <title>Updated reference genomes for cyclostephanoid diatoms.</title>
        <authorList>
            <person name="Roberts W.R."/>
            <person name="Alverson A.J."/>
        </authorList>
    </citation>
    <scope>NUCLEOTIDE SEQUENCE [LARGE SCALE GENOMIC DNA]</scope>
    <source>
        <strain evidence="3 4">AJA228-03</strain>
    </source>
</reference>
<sequence>MGMGIQQHDSRESFTRRHAVLSIIGVTAMVYLLPSIEFVREMAGFERRSIKKRPLMIFPLLKELGAGWYNMQPPPLLQKRAHGSRSLIVDVGLDKGEEFFLAIENGFEVVGFEPNPVSFPALAQKCRSLTTSTCHVLEDPSSQSLPLNRTAGDSYLVHAAVGAVAGELDLFTGGSGSSFQPNPNARNEKSKWKRVPVVRIDDFIREDVYLFKIDTQGFDPFVLQGAAKLFRDHVVRHLIFEVEPLAMTRNKITITETMEMVQDYGMLCFLERLDVGLDCEFRGDTVEKFEEMYFSEKNVRGKAEELWAPCWEDFVCINIEKPWPGAELPVLGFDGVGAA</sequence>
<dbReference type="Proteomes" id="UP001530377">
    <property type="component" value="Unassembled WGS sequence"/>
</dbReference>
<dbReference type="InterPro" id="IPR006342">
    <property type="entry name" value="FkbM_mtfrase"/>
</dbReference>
<keyword evidence="1" id="KW-0472">Membrane</keyword>
<proteinExistence type="predicted"/>
<protein>
    <recommendedName>
        <fullName evidence="2">Methyltransferase FkbM domain-containing protein</fullName>
    </recommendedName>
</protein>
<dbReference type="PANTHER" id="PTHR34203">
    <property type="entry name" value="METHYLTRANSFERASE, FKBM FAMILY PROTEIN"/>
    <property type="match status" value="1"/>
</dbReference>
<dbReference type="Pfam" id="PF05050">
    <property type="entry name" value="Methyltransf_21"/>
    <property type="match status" value="1"/>
</dbReference>
<dbReference type="InterPro" id="IPR029063">
    <property type="entry name" value="SAM-dependent_MTases_sf"/>
</dbReference>
<keyword evidence="1" id="KW-1133">Transmembrane helix</keyword>
<dbReference type="PANTHER" id="PTHR34203:SF15">
    <property type="entry name" value="SLL1173 PROTEIN"/>
    <property type="match status" value="1"/>
</dbReference>
<evidence type="ECO:0000313" key="3">
    <source>
        <dbReference type="EMBL" id="KAL3815827.1"/>
    </source>
</evidence>
<comment type="caution">
    <text evidence="3">The sequence shown here is derived from an EMBL/GenBank/DDBJ whole genome shotgun (WGS) entry which is preliminary data.</text>
</comment>
<dbReference type="SUPFAM" id="SSF53335">
    <property type="entry name" value="S-adenosyl-L-methionine-dependent methyltransferases"/>
    <property type="match status" value="1"/>
</dbReference>
<keyword evidence="1" id="KW-0812">Transmembrane</keyword>
<dbReference type="AlphaFoldDB" id="A0ABD3RTM1"/>
<dbReference type="Gene3D" id="3.40.50.150">
    <property type="entry name" value="Vaccinia Virus protein VP39"/>
    <property type="match status" value="1"/>
</dbReference>
<accession>A0ABD3RTM1</accession>
<keyword evidence="4" id="KW-1185">Reference proteome</keyword>
<name>A0ABD3RTM1_9STRA</name>
<organism evidence="3 4">
    <name type="scientific">Cyclostephanos tholiformis</name>
    <dbReference type="NCBI Taxonomy" id="382380"/>
    <lineage>
        <taxon>Eukaryota</taxon>
        <taxon>Sar</taxon>
        <taxon>Stramenopiles</taxon>
        <taxon>Ochrophyta</taxon>
        <taxon>Bacillariophyta</taxon>
        <taxon>Coscinodiscophyceae</taxon>
        <taxon>Thalassiosirophycidae</taxon>
        <taxon>Stephanodiscales</taxon>
        <taxon>Stephanodiscaceae</taxon>
        <taxon>Cyclostephanos</taxon>
    </lineage>
</organism>
<gene>
    <name evidence="3" type="ORF">ACHAXA_007469</name>
</gene>
<evidence type="ECO:0000313" key="4">
    <source>
        <dbReference type="Proteomes" id="UP001530377"/>
    </source>
</evidence>
<feature type="transmembrane region" description="Helical" evidence="1">
    <location>
        <begin position="20"/>
        <end position="39"/>
    </location>
</feature>
<evidence type="ECO:0000256" key="1">
    <source>
        <dbReference type="SAM" id="Phobius"/>
    </source>
</evidence>
<dbReference type="EMBL" id="JALLPB020000180">
    <property type="protein sequence ID" value="KAL3815827.1"/>
    <property type="molecule type" value="Genomic_DNA"/>
</dbReference>